<protein>
    <recommendedName>
        <fullName evidence="4">DUF2993 domain-containing protein</fullName>
    </recommendedName>
</protein>
<evidence type="ECO:0000313" key="3">
    <source>
        <dbReference type="Proteomes" id="UP000186292"/>
    </source>
</evidence>
<keyword evidence="3" id="KW-1185">Reference proteome</keyword>
<dbReference type="RefSeq" id="WP_076598095.1">
    <property type="nucleotide sequence ID" value="NZ_CP046976.1"/>
</dbReference>
<name>A0A1N7IN10_9CORY</name>
<proteinExistence type="predicted"/>
<feature type="transmembrane region" description="Helical" evidence="1">
    <location>
        <begin position="12"/>
        <end position="35"/>
    </location>
</feature>
<evidence type="ECO:0008006" key="4">
    <source>
        <dbReference type="Google" id="ProtNLM"/>
    </source>
</evidence>
<sequence>MTRTSTGRGWKIVLGIIAGLLILLFIGEIAVRALIAQQIRAGISDSAPESSDMREDASVGFGASPVLLGLARGKLQHINIEVPSTLVPDSDEIIGNPPATIDATGFVLDQDNPTADELILHTEIPQALLRDMLQQELRHSLNEAQDGRFAEYDEILTVSDVGTDPAAGTFTVTFSNGAFGVELRPDVSENGQIAFTAESTQILGRNLPDFFSEAVSNALQKGLNEDVVGPMKIQQFQVIDNGFRITVAGENVQLSELPV</sequence>
<organism evidence="2 3">
    <name type="scientific">Corynebacterium appendicis CIP 107643</name>
    <dbReference type="NCBI Taxonomy" id="1161099"/>
    <lineage>
        <taxon>Bacteria</taxon>
        <taxon>Bacillati</taxon>
        <taxon>Actinomycetota</taxon>
        <taxon>Actinomycetes</taxon>
        <taxon>Mycobacteriales</taxon>
        <taxon>Corynebacteriaceae</taxon>
        <taxon>Corynebacterium</taxon>
    </lineage>
</organism>
<dbReference type="Proteomes" id="UP000186292">
    <property type="component" value="Unassembled WGS sequence"/>
</dbReference>
<keyword evidence="1" id="KW-1133">Transmembrane helix</keyword>
<dbReference type="Pfam" id="PF11209">
    <property type="entry name" value="LmeA"/>
    <property type="match status" value="1"/>
</dbReference>
<dbReference type="OrthoDB" id="4424949at2"/>
<dbReference type="AlphaFoldDB" id="A0A1N7IN10"/>
<dbReference type="STRING" id="1161099.SAMN05444817_10183"/>
<evidence type="ECO:0000256" key="1">
    <source>
        <dbReference type="SAM" id="Phobius"/>
    </source>
</evidence>
<dbReference type="EMBL" id="FTOF01000001">
    <property type="protein sequence ID" value="SIS38454.1"/>
    <property type="molecule type" value="Genomic_DNA"/>
</dbReference>
<keyword evidence="1" id="KW-0812">Transmembrane</keyword>
<dbReference type="InterPro" id="IPR021373">
    <property type="entry name" value="DUF2993"/>
</dbReference>
<reference evidence="3" key="1">
    <citation type="submission" date="2017-01" db="EMBL/GenBank/DDBJ databases">
        <authorList>
            <person name="Varghese N."/>
            <person name="Submissions S."/>
        </authorList>
    </citation>
    <scope>NUCLEOTIDE SEQUENCE [LARGE SCALE GENOMIC DNA]</scope>
    <source>
        <strain evidence="3">DSM 44531</strain>
    </source>
</reference>
<gene>
    <name evidence="2" type="ORF">SAMN05444817_10183</name>
</gene>
<evidence type="ECO:0000313" key="2">
    <source>
        <dbReference type="EMBL" id="SIS38454.1"/>
    </source>
</evidence>
<keyword evidence="1" id="KW-0472">Membrane</keyword>
<accession>A0A1N7IN10</accession>